<sequence>MNARSISPFDMQVRRIRWQTGASETPARVIAGLAYGGHS</sequence>
<dbReference type="Proteomes" id="UP000325289">
    <property type="component" value="Unassembled WGS sequence"/>
</dbReference>
<dbReference type="EMBL" id="FOMS01000002">
    <property type="protein sequence ID" value="SFD67321.1"/>
    <property type="molecule type" value="Genomic_DNA"/>
</dbReference>
<evidence type="ECO:0000313" key="2">
    <source>
        <dbReference type="Proteomes" id="UP000325289"/>
    </source>
</evidence>
<evidence type="ECO:0000313" key="1">
    <source>
        <dbReference type="EMBL" id="SFD67321.1"/>
    </source>
</evidence>
<protein>
    <submittedName>
        <fullName evidence="1">Uncharacterized protein</fullName>
    </submittedName>
</protein>
<dbReference type="AlphaFoldDB" id="A0A1I1U8X2"/>
<reference evidence="1 2" key="1">
    <citation type="submission" date="2016-10" db="EMBL/GenBank/DDBJ databases">
        <authorList>
            <person name="Varghese N."/>
            <person name="Submissions S."/>
        </authorList>
    </citation>
    <scope>NUCLEOTIDE SEQUENCE [LARGE SCALE GENOMIC DNA]</scope>
    <source>
        <strain evidence="2">YIM D21,KCTC 23444,ACCC 10710</strain>
    </source>
</reference>
<accession>A0A1I1U8X2</accession>
<gene>
    <name evidence="1" type="ORF">SAMN04515678_102221</name>
</gene>
<keyword evidence="2" id="KW-1185">Reference proteome</keyword>
<name>A0A1I1U8X2_9RHOB</name>
<organism evidence="1 2">
    <name type="scientific">Roseivivax sediminis</name>
    <dbReference type="NCBI Taxonomy" id="936889"/>
    <lineage>
        <taxon>Bacteria</taxon>
        <taxon>Pseudomonadati</taxon>
        <taxon>Pseudomonadota</taxon>
        <taxon>Alphaproteobacteria</taxon>
        <taxon>Rhodobacterales</taxon>
        <taxon>Roseobacteraceae</taxon>
        <taxon>Roseivivax</taxon>
    </lineage>
</organism>
<proteinExistence type="predicted"/>